<name>A0A2J6R5N2_HYAVF</name>
<proteinExistence type="predicted"/>
<sequence length="122" mass="14590">MGDSDHEFTKNLIFNDKKFLEIAFIIGVAHGRGVLPKRLETRWMTFLQYYMPEIYNLDRFTRAQYQQVCDFMKDIVKYAKSYKKASPEHITEAEKAAPKETWTPPTSLDEWIEETWDFVVKW</sequence>
<evidence type="ECO:0000313" key="2">
    <source>
        <dbReference type="Proteomes" id="UP000235786"/>
    </source>
</evidence>
<keyword evidence="2" id="KW-1185">Reference proteome</keyword>
<dbReference type="Proteomes" id="UP000235786">
    <property type="component" value="Unassembled WGS sequence"/>
</dbReference>
<organism evidence="1 2">
    <name type="scientific">Hyaloscypha variabilis (strain UAMH 11265 / GT02V1 / F)</name>
    <name type="common">Meliniomyces variabilis</name>
    <dbReference type="NCBI Taxonomy" id="1149755"/>
    <lineage>
        <taxon>Eukaryota</taxon>
        <taxon>Fungi</taxon>
        <taxon>Dikarya</taxon>
        <taxon>Ascomycota</taxon>
        <taxon>Pezizomycotina</taxon>
        <taxon>Leotiomycetes</taxon>
        <taxon>Helotiales</taxon>
        <taxon>Hyaloscyphaceae</taxon>
        <taxon>Hyaloscypha</taxon>
        <taxon>Hyaloscypha variabilis</taxon>
    </lineage>
</organism>
<gene>
    <name evidence="1" type="ORF">L207DRAFT_639214</name>
</gene>
<accession>A0A2J6R5N2</accession>
<dbReference type="AlphaFoldDB" id="A0A2J6R5N2"/>
<dbReference type="EMBL" id="KZ613955">
    <property type="protein sequence ID" value="PMD33822.1"/>
    <property type="molecule type" value="Genomic_DNA"/>
</dbReference>
<protein>
    <submittedName>
        <fullName evidence="1">Uncharacterized protein</fullName>
    </submittedName>
</protein>
<reference evidence="1 2" key="1">
    <citation type="submission" date="2016-04" db="EMBL/GenBank/DDBJ databases">
        <title>A degradative enzymes factory behind the ericoid mycorrhizal symbiosis.</title>
        <authorList>
            <consortium name="DOE Joint Genome Institute"/>
            <person name="Martino E."/>
            <person name="Morin E."/>
            <person name="Grelet G."/>
            <person name="Kuo A."/>
            <person name="Kohler A."/>
            <person name="Daghino S."/>
            <person name="Barry K."/>
            <person name="Choi C."/>
            <person name="Cichocki N."/>
            <person name="Clum A."/>
            <person name="Copeland A."/>
            <person name="Hainaut M."/>
            <person name="Haridas S."/>
            <person name="Labutti K."/>
            <person name="Lindquist E."/>
            <person name="Lipzen A."/>
            <person name="Khouja H.-R."/>
            <person name="Murat C."/>
            <person name="Ohm R."/>
            <person name="Olson A."/>
            <person name="Spatafora J."/>
            <person name="Veneault-Fourrey C."/>
            <person name="Henrissat B."/>
            <person name="Grigoriev I."/>
            <person name="Martin F."/>
            <person name="Perotto S."/>
        </authorList>
    </citation>
    <scope>NUCLEOTIDE SEQUENCE [LARGE SCALE GENOMIC DNA]</scope>
    <source>
        <strain evidence="1 2">F</strain>
    </source>
</reference>
<dbReference type="OrthoDB" id="10338271at2759"/>
<evidence type="ECO:0000313" key="1">
    <source>
        <dbReference type="EMBL" id="PMD33822.1"/>
    </source>
</evidence>